<organism evidence="3">
    <name type="scientific">Schistosoma curassoni</name>
    <dbReference type="NCBI Taxonomy" id="6186"/>
    <lineage>
        <taxon>Eukaryota</taxon>
        <taxon>Metazoa</taxon>
        <taxon>Spiralia</taxon>
        <taxon>Lophotrochozoa</taxon>
        <taxon>Platyhelminthes</taxon>
        <taxon>Trematoda</taxon>
        <taxon>Digenea</taxon>
        <taxon>Strigeidida</taxon>
        <taxon>Schistosomatoidea</taxon>
        <taxon>Schistosomatidae</taxon>
        <taxon>Schistosoma</taxon>
    </lineage>
</organism>
<sequence length="45" mass="5413">MVVMNLIIYIIMKNLVELKPIPLYQVWLIALLKMMSMHYYHCVDS</sequence>
<proteinExistence type="predicted"/>
<keyword evidence="2" id="KW-1185">Reference proteome</keyword>
<dbReference type="AlphaFoldDB" id="A0A183L6R8"/>
<reference evidence="1 2" key="2">
    <citation type="submission" date="2018-11" db="EMBL/GenBank/DDBJ databases">
        <authorList>
            <consortium name="Pathogen Informatics"/>
        </authorList>
    </citation>
    <scope>NUCLEOTIDE SEQUENCE [LARGE SCALE GENOMIC DNA]</scope>
    <source>
        <strain evidence="1">Dakar</strain>
        <strain evidence="2">Dakar, Senegal</strain>
    </source>
</reference>
<evidence type="ECO:0000313" key="3">
    <source>
        <dbReference type="WBParaSite" id="SCUD_0002304001-mRNA-1"/>
    </source>
</evidence>
<accession>A0A183L6R8</accession>
<gene>
    <name evidence="1" type="ORF">SCUD_LOCUS23038</name>
</gene>
<evidence type="ECO:0000313" key="1">
    <source>
        <dbReference type="EMBL" id="VDP81158.1"/>
    </source>
</evidence>
<name>A0A183L6R8_9TREM</name>
<reference evidence="3" key="1">
    <citation type="submission" date="2016-06" db="UniProtKB">
        <authorList>
            <consortium name="WormBaseParasite"/>
        </authorList>
    </citation>
    <scope>IDENTIFICATION</scope>
</reference>
<dbReference type="WBParaSite" id="SCUD_0002304001-mRNA-1">
    <property type="protein sequence ID" value="SCUD_0002304001-mRNA-1"/>
    <property type="gene ID" value="SCUD_0002304001"/>
</dbReference>
<protein>
    <submittedName>
        <fullName evidence="1 3">Uncharacterized protein</fullName>
    </submittedName>
</protein>
<dbReference type="EMBL" id="UZAK01051772">
    <property type="protein sequence ID" value="VDP81158.1"/>
    <property type="molecule type" value="Genomic_DNA"/>
</dbReference>
<dbReference type="Proteomes" id="UP000279833">
    <property type="component" value="Unassembled WGS sequence"/>
</dbReference>
<evidence type="ECO:0000313" key="2">
    <source>
        <dbReference type="Proteomes" id="UP000279833"/>
    </source>
</evidence>